<accession>A0A378FX00</accession>
<dbReference type="Proteomes" id="UP000255167">
    <property type="component" value="Unassembled WGS sequence"/>
</dbReference>
<keyword evidence="1" id="KW-0436">Ligase</keyword>
<organism evidence="1 2">
    <name type="scientific">Klebsiella pneumoniae</name>
    <dbReference type="NCBI Taxonomy" id="573"/>
    <lineage>
        <taxon>Bacteria</taxon>
        <taxon>Pseudomonadati</taxon>
        <taxon>Pseudomonadota</taxon>
        <taxon>Gammaproteobacteria</taxon>
        <taxon>Enterobacterales</taxon>
        <taxon>Enterobacteriaceae</taxon>
        <taxon>Klebsiella/Raoultella group</taxon>
        <taxon>Klebsiella</taxon>
        <taxon>Klebsiella pneumoniae complex</taxon>
    </lineage>
</organism>
<evidence type="ECO:0000313" key="2">
    <source>
        <dbReference type="Proteomes" id="UP000255167"/>
    </source>
</evidence>
<dbReference type="EMBL" id="UGNC01000005">
    <property type="protein sequence ID" value="STW49156.1"/>
    <property type="molecule type" value="Genomic_DNA"/>
</dbReference>
<name>A0A378FX00_KLEPN</name>
<protein>
    <submittedName>
        <fullName evidence="1">Phosphoribosylformylglycinamidine synthase</fullName>
        <ecNumber evidence="1">6.3.5.3</ecNumber>
    </submittedName>
</protein>
<sequence length="120" mass="13178">MKWRPAFHRAGFDAIDVHMSDLLAGRTGLGDFHALVACGGFSYGDVLGAGEGWAKSILFNERVRDEFATFFHRPQTLALGVCNGCQMMSNLRELIRAATCGRALCATSLTALKRALAWWK</sequence>
<dbReference type="Gene3D" id="3.40.50.880">
    <property type="match status" value="1"/>
</dbReference>
<dbReference type="SMART" id="SM01211">
    <property type="entry name" value="GATase_5"/>
    <property type="match status" value="1"/>
</dbReference>
<dbReference type="InterPro" id="IPR029062">
    <property type="entry name" value="Class_I_gatase-like"/>
</dbReference>
<gene>
    <name evidence="1" type="primary">purL_7</name>
    <name evidence="1" type="ORF">NCTC9617_05779</name>
</gene>
<dbReference type="GO" id="GO:0005737">
    <property type="term" value="C:cytoplasm"/>
    <property type="evidence" value="ECO:0007669"/>
    <property type="project" value="TreeGrafter"/>
</dbReference>
<dbReference type="SUPFAM" id="SSF52317">
    <property type="entry name" value="Class I glutamine amidotransferase-like"/>
    <property type="match status" value="1"/>
</dbReference>
<dbReference type="PANTHER" id="PTHR10099">
    <property type="entry name" value="PHOSPHORIBOSYLFORMYLGLYCINAMIDINE SYNTHASE"/>
    <property type="match status" value="1"/>
</dbReference>
<dbReference type="PANTHER" id="PTHR10099:SF1">
    <property type="entry name" value="PHOSPHORIBOSYLFORMYLGLYCINAMIDINE SYNTHASE"/>
    <property type="match status" value="1"/>
</dbReference>
<reference evidence="1 2" key="1">
    <citation type="submission" date="2018-06" db="EMBL/GenBank/DDBJ databases">
        <authorList>
            <consortium name="Pathogen Informatics"/>
            <person name="Doyle S."/>
        </authorList>
    </citation>
    <scope>NUCLEOTIDE SEQUENCE [LARGE SCALE GENOMIC DNA]</scope>
    <source>
        <strain evidence="1 2">NCTC9617</strain>
    </source>
</reference>
<dbReference type="Pfam" id="PF13507">
    <property type="entry name" value="GATase_5"/>
    <property type="match status" value="1"/>
</dbReference>
<dbReference type="GO" id="GO:0004642">
    <property type="term" value="F:phosphoribosylformylglycinamidine synthase activity"/>
    <property type="evidence" value="ECO:0007669"/>
    <property type="project" value="UniProtKB-EC"/>
</dbReference>
<dbReference type="AlphaFoldDB" id="A0A378FX00"/>
<dbReference type="EC" id="6.3.5.3" evidence="1"/>
<dbReference type="GO" id="GO:0006164">
    <property type="term" value="P:purine nucleotide biosynthetic process"/>
    <property type="evidence" value="ECO:0007669"/>
    <property type="project" value="TreeGrafter"/>
</dbReference>
<proteinExistence type="predicted"/>
<evidence type="ECO:0000313" key="1">
    <source>
        <dbReference type="EMBL" id="STW49156.1"/>
    </source>
</evidence>